<reference evidence="3" key="1">
    <citation type="submission" date="2020-07" db="EMBL/GenBank/DDBJ databases">
        <authorList>
            <person name="Pettersson B.M.F."/>
            <person name="Behra P.R.K."/>
            <person name="Ramesh M."/>
            <person name="Das S."/>
            <person name="Dasgupta S."/>
            <person name="Kirsebom L.A."/>
        </authorList>
    </citation>
    <scope>NUCLEOTIDE SEQUENCE</scope>
    <source>
        <strain evidence="3">DSM 44615</strain>
    </source>
</reference>
<dbReference type="EMBL" id="JACKSJ010000085">
    <property type="protein sequence ID" value="MCV7170427.1"/>
    <property type="molecule type" value="Genomic_DNA"/>
</dbReference>
<dbReference type="InterPro" id="IPR042070">
    <property type="entry name" value="PucR_C-HTH_sf"/>
</dbReference>
<evidence type="ECO:0000313" key="4">
    <source>
        <dbReference type="Proteomes" id="UP001140293"/>
    </source>
</evidence>
<name>A0A9X2YPR6_9MYCO</name>
<dbReference type="InterPro" id="IPR058663">
    <property type="entry name" value="PucR-like_N"/>
</dbReference>
<sequence length="417" mass="44885">MSNVPPAAARLPQLPPQTLEAMRAGLPALTDRMVEAVIAEVPAFALAAQESWRPVIYASADQLLTALIEQLRGAADPQSSATSMQEVLDTAYGFGRREARQGRPTEVQLAAYRIGVREIWREWSALAVGHGVGSDEVSVFAETSFAYLDRISAAGVAGHADEVARLGLARERHRERLVRALLRDGSADELRRAAEEASWTPSQTLTAVALPNRHHESGGLITADSRTLEVPDDAIELPHGMRMFLVSAVGGKARASFLESIGATGAVVGPVRPWMQARSSVRRVMRAAEFQPAQSTAVLDTDQILVELVVSADSEALTDLRARALAPLHGLPAASVARLADTLRSWLLHHGRRDEIAADLHVSPSTVRYRLRQLRDVYGGRLQDPRSIAELTVALADSGLTDADGDRDLASAGGDHI</sequence>
<proteinExistence type="predicted"/>
<accession>A0A9X2YPR6</accession>
<organism evidence="3 4">
    <name type="scientific">[Mycobacterium] manitobense</name>
    <dbReference type="NCBI Taxonomy" id="190147"/>
    <lineage>
        <taxon>Bacteria</taxon>
        <taxon>Bacillati</taxon>
        <taxon>Actinomycetota</taxon>
        <taxon>Actinomycetes</taxon>
        <taxon>Mycobacteriales</taxon>
        <taxon>Mycobacteriaceae</taxon>
        <taxon>Mycolicibacterium</taxon>
    </lineage>
</organism>
<gene>
    <name evidence="3" type="ORF">H7I41_10925</name>
</gene>
<comment type="caution">
    <text evidence="3">The sequence shown here is derived from an EMBL/GenBank/DDBJ whole genome shotgun (WGS) entry which is preliminary data.</text>
</comment>
<protein>
    <submittedName>
        <fullName evidence="3">Helix-turn-helix domain-containing protein</fullName>
    </submittedName>
</protein>
<reference evidence="3" key="2">
    <citation type="journal article" date="2022" name="BMC Genomics">
        <title>Comparative genome analysis of mycobacteria focusing on tRNA and non-coding RNA.</title>
        <authorList>
            <person name="Behra P.R.K."/>
            <person name="Pettersson B.M.F."/>
            <person name="Ramesh M."/>
            <person name="Das S."/>
            <person name="Dasgupta S."/>
            <person name="Kirsebom L.A."/>
        </authorList>
    </citation>
    <scope>NUCLEOTIDE SEQUENCE</scope>
    <source>
        <strain evidence="3">DSM 44615</strain>
    </source>
</reference>
<keyword evidence="4" id="KW-1185">Reference proteome</keyword>
<evidence type="ECO:0000259" key="1">
    <source>
        <dbReference type="Pfam" id="PF13556"/>
    </source>
</evidence>
<dbReference type="Pfam" id="PF25906">
    <property type="entry name" value="PucR-like_N"/>
    <property type="match status" value="1"/>
</dbReference>
<dbReference type="InterPro" id="IPR025736">
    <property type="entry name" value="PucR_C-HTH_dom"/>
</dbReference>
<dbReference type="Pfam" id="PF13556">
    <property type="entry name" value="HTH_30"/>
    <property type="match status" value="1"/>
</dbReference>
<dbReference type="AlphaFoldDB" id="A0A9X2YPR6"/>
<dbReference type="RefSeq" id="WP_264012615.1">
    <property type="nucleotide sequence ID" value="NZ_JACKSJ010000085.1"/>
</dbReference>
<dbReference type="Proteomes" id="UP001140293">
    <property type="component" value="Unassembled WGS sequence"/>
</dbReference>
<dbReference type="Gene3D" id="1.10.10.2840">
    <property type="entry name" value="PucR C-terminal helix-turn-helix domain"/>
    <property type="match status" value="1"/>
</dbReference>
<evidence type="ECO:0000259" key="2">
    <source>
        <dbReference type="Pfam" id="PF25906"/>
    </source>
</evidence>
<evidence type="ECO:0000313" key="3">
    <source>
        <dbReference type="EMBL" id="MCV7170427.1"/>
    </source>
</evidence>
<dbReference type="InterPro" id="IPR051448">
    <property type="entry name" value="CdaR-like_regulators"/>
</dbReference>
<dbReference type="PANTHER" id="PTHR33744">
    <property type="entry name" value="CARBOHYDRATE DIACID REGULATOR"/>
    <property type="match status" value="1"/>
</dbReference>
<dbReference type="PANTHER" id="PTHR33744:SF1">
    <property type="entry name" value="DNA-BINDING TRANSCRIPTIONAL ACTIVATOR ADER"/>
    <property type="match status" value="1"/>
</dbReference>
<feature type="domain" description="PucR-like N-terminal" evidence="2">
    <location>
        <begin position="13"/>
        <end position="182"/>
    </location>
</feature>
<feature type="domain" description="PucR C-terminal helix-turn-helix" evidence="1">
    <location>
        <begin position="339"/>
        <end position="395"/>
    </location>
</feature>